<dbReference type="SUPFAM" id="SSF55797">
    <property type="entry name" value="PR-1-like"/>
    <property type="match status" value="1"/>
</dbReference>
<feature type="chain" id="PRO_5047352034" evidence="1">
    <location>
        <begin position="23"/>
        <end position="160"/>
    </location>
</feature>
<gene>
    <name evidence="3" type="ORF">PSQ19_17645</name>
</gene>
<feature type="signal peptide" evidence="1">
    <location>
        <begin position="1"/>
        <end position="22"/>
    </location>
</feature>
<evidence type="ECO:0000259" key="2">
    <source>
        <dbReference type="Pfam" id="PF00188"/>
    </source>
</evidence>
<feature type="domain" description="SCP" evidence="2">
    <location>
        <begin position="45"/>
        <end position="125"/>
    </location>
</feature>
<organism evidence="3 4">
    <name type="scientific">Devosia algicola</name>
    <dbReference type="NCBI Taxonomy" id="3026418"/>
    <lineage>
        <taxon>Bacteria</taxon>
        <taxon>Pseudomonadati</taxon>
        <taxon>Pseudomonadota</taxon>
        <taxon>Alphaproteobacteria</taxon>
        <taxon>Hyphomicrobiales</taxon>
        <taxon>Devosiaceae</taxon>
        <taxon>Devosia</taxon>
    </lineage>
</organism>
<evidence type="ECO:0000256" key="1">
    <source>
        <dbReference type="SAM" id="SignalP"/>
    </source>
</evidence>
<dbReference type="EMBL" id="CP118246">
    <property type="protein sequence ID" value="WDR02411.1"/>
    <property type="molecule type" value="Genomic_DNA"/>
</dbReference>
<sequence length="160" mass="16836">MLVLSRRAFIVLASAGTLSACAGVIPKTIPAGDNRPESLTRKQILAAINAVRKANGRPAWSYNPQLEAAARAQANLMAAKDKLSHDLGVTLRQRVTNAGYYGAVGENLAGGKKISNRPSMAGWARTGIAQPCSVRNLLNLVWLLPVSTMAQKAATASTGQ</sequence>
<keyword evidence="1" id="KW-0732">Signal</keyword>
<proteinExistence type="predicted"/>
<dbReference type="Proteomes" id="UP001220530">
    <property type="component" value="Chromosome"/>
</dbReference>
<dbReference type="Gene3D" id="3.40.33.10">
    <property type="entry name" value="CAP"/>
    <property type="match status" value="1"/>
</dbReference>
<dbReference type="CDD" id="cd05379">
    <property type="entry name" value="CAP_bacterial"/>
    <property type="match status" value="1"/>
</dbReference>
<dbReference type="PANTHER" id="PTHR31157:SF1">
    <property type="entry name" value="SCP DOMAIN-CONTAINING PROTEIN"/>
    <property type="match status" value="1"/>
</dbReference>
<evidence type="ECO:0000313" key="4">
    <source>
        <dbReference type="Proteomes" id="UP001220530"/>
    </source>
</evidence>
<protein>
    <submittedName>
        <fullName evidence="3">CAP domain-containing protein</fullName>
    </submittedName>
</protein>
<reference evidence="3 4" key="1">
    <citation type="submission" date="2023-02" db="EMBL/GenBank/DDBJ databases">
        <title>Devosia algicola sp. nov., isolated from the phycosphere of marine algae.</title>
        <authorList>
            <person name="Kim J.M."/>
            <person name="Lee J.K."/>
            <person name="Choi B.J."/>
            <person name="Bayburt H."/>
            <person name="Jeon C.O."/>
        </authorList>
    </citation>
    <scope>NUCLEOTIDE SEQUENCE [LARGE SCALE GENOMIC DNA]</scope>
    <source>
        <strain evidence="3 4">G20-9</strain>
    </source>
</reference>
<dbReference type="PANTHER" id="PTHR31157">
    <property type="entry name" value="SCP DOMAIN-CONTAINING PROTEIN"/>
    <property type="match status" value="1"/>
</dbReference>
<accession>A0ABY7YMA7</accession>
<keyword evidence="4" id="KW-1185">Reference proteome</keyword>
<dbReference type="Pfam" id="PF00188">
    <property type="entry name" value="CAP"/>
    <property type="match status" value="1"/>
</dbReference>
<dbReference type="InterPro" id="IPR035940">
    <property type="entry name" value="CAP_sf"/>
</dbReference>
<name>A0ABY7YMA7_9HYPH</name>
<dbReference type="InterPro" id="IPR014044">
    <property type="entry name" value="CAP_dom"/>
</dbReference>
<dbReference type="PROSITE" id="PS51257">
    <property type="entry name" value="PROKAR_LIPOPROTEIN"/>
    <property type="match status" value="1"/>
</dbReference>
<evidence type="ECO:0000313" key="3">
    <source>
        <dbReference type="EMBL" id="WDR02411.1"/>
    </source>
</evidence>